<keyword evidence="21" id="KW-1185">Reference proteome</keyword>
<keyword evidence="13 19" id="KW-0472">Membrane</keyword>
<feature type="transmembrane region" description="Helical" evidence="19">
    <location>
        <begin position="110"/>
        <end position="133"/>
    </location>
</feature>
<keyword evidence="12 19" id="KW-1133">Transmembrane helix</keyword>
<dbReference type="InterPro" id="IPR003805">
    <property type="entry name" value="CobS"/>
</dbReference>
<evidence type="ECO:0000256" key="1">
    <source>
        <dbReference type="ARBA" id="ARBA00001946"/>
    </source>
</evidence>
<dbReference type="GO" id="GO:0051073">
    <property type="term" value="F:adenosylcobinamide-GDP ribazoletransferase activity"/>
    <property type="evidence" value="ECO:0007669"/>
    <property type="project" value="UniProtKB-UniRule"/>
</dbReference>
<comment type="pathway">
    <text evidence="3 19">Cofactor biosynthesis; adenosylcobalamin biosynthesis; adenosylcobalamin from cob(II)yrinate a,c-diamide: step 7/7.</text>
</comment>
<evidence type="ECO:0000256" key="7">
    <source>
        <dbReference type="ARBA" id="ARBA00022475"/>
    </source>
</evidence>
<dbReference type="EMBL" id="CP006905">
    <property type="protein sequence ID" value="AIY82726.1"/>
    <property type="molecule type" value="Genomic_DNA"/>
</dbReference>
<feature type="transmembrane region" description="Helical" evidence="19">
    <location>
        <begin position="178"/>
        <end position="198"/>
    </location>
</feature>
<protein>
    <recommendedName>
        <fullName evidence="6 19">Adenosylcobinamide-GDP ribazoletransferase</fullName>
        <ecNumber evidence="5 19">2.7.8.26</ecNumber>
    </recommendedName>
    <alternativeName>
        <fullName evidence="16 19">Cobalamin synthase</fullName>
    </alternativeName>
    <alternativeName>
        <fullName evidence="15 19">Cobalamin-5'-phosphate synthase</fullName>
    </alternativeName>
</protein>
<dbReference type="GO" id="GO:0005886">
    <property type="term" value="C:plasma membrane"/>
    <property type="evidence" value="ECO:0007669"/>
    <property type="project" value="UniProtKB-SubCell"/>
</dbReference>
<evidence type="ECO:0000256" key="10">
    <source>
        <dbReference type="ARBA" id="ARBA00022692"/>
    </source>
</evidence>
<dbReference type="PANTHER" id="PTHR34148">
    <property type="entry name" value="ADENOSYLCOBINAMIDE-GDP RIBAZOLETRANSFERASE"/>
    <property type="match status" value="1"/>
</dbReference>
<accession>A0A0A7FV78</accession>
<comment type="cofactor">
    <cofactor evidence="1 19">
        <name>Mg(2+)</name>
        <dbReference type="ChEBI" id="CHEBI:18420"/>
    </cofactor>
</comment>
<evidence type="ECO:0000256" key="16">
    <source>
        <dbReference type="ARBA" id="ARBA00032853"/>
    </source>
</evidence>
<comment type="catalytic activity">
    <reaction evidence="17 19">
        <text>alpha-ribazole + adenosylcob(III)inamide-GDP = adenosylcob(III)alamin + GMP + H(+)</text>
        <dbReference type="Rhea" id="RHEA:16049"/>
        <dbReference type="ChEBI" id="CHEBI:10329"/>
        <dbReference type="ChEBI" id="CHEBI:15378"/>
        <dbReference type="ChEBI" id="CHEBI:18408"/>
        <dbReference type="ChEBI" id="CHEBI:58115"/>
        <dbReference type="ChEBI" id="CHEBI:60487"/>
        <dbReference type="EC" id="2.7.8.26"/>
    </reaction>
</comment>
<evidence type="ECO:0000256" key="17">
    <source>
        <dbReference type="ARBA" id="ARBA00048623"/>
    </source>
</evidence>
<evidence type="ECO:0000256" key="8">
    <source>
        <dbReference type="ARBA" id="ARBA00022573"/>
    </source>
</evidence>
<comment type="subcellular location">
    <subcellularLocation>
        <location evidence="2 19">Cell membrane</location>
        <topology evidence="2 19">Multi-pass membrane protein</topology>
    </subcellularLocation>
</comment>
<feature type="transmembrane region" description="Helical" evidence="19">
    <location>
        <begin position="37"/>
        <end position="55"/>
    </location>
</feature>
<evidence type="ECO:0000256" key="9">
    <source>
        <dbReference type="ARBA" id="ARBA00022679"/>
    </source>
</evidence>
<gene>
    <name evidence="19" type="primary">cobS</name>
    <name evidence="20" type="ORF">U729_244</name>
</gene>
<evidence type="ECO:0000256" key="13">
    <source>
        <dbReference type="ARBA" id="ARBA00023136"/>
    </source>
</evidence>
<keyword evidence="11 19" id="KW-0460">Magnesium</keyword>
<evidence type="ECO:0000256" key="11">
    <source>
        <dbReference type="ARBA" id="ARBA00022842"/>
    </source>
</evidence>
<dbReference type="STRING" id="1561.NPD11_2741"/>
<dbReference type="EC" id="2.7.8.26" evidence="5 19"/>
<comment type="similarity">
    <text evidence="4 19">Belongs to the CobS family.</text>
</comment>
<dbReference type="AlphaFoldDB" id="A0A0A7FV78"/>
<evidence type="ECO:0000256" key="15">
    <source>
        <dbReference type="ARBA" id="ARBA00032605"/>
    </source>
</evidence>
<keyword evidence="8 19" id="KW-0169">Cobalamin biosynthesis</keyword>
<evidence type="ECO:0000256" key="6">
    <source>
        <dbReference type="ARBA" id="ARBA00015850"/>
    </source>
</evidence>
<comment type="catalytic activity">
    <reaction evidence="18 19">
        <text>alpha-ribazole 5'-phosphate + adenosylcob(III)inamide-GDP = adenosylcob(III)alamin 5'-phosphate + GMP + H(+)</text>
        <dbReference type="Rhea" id="RHEA:23560"/>
        <dbReference type="ChEBI" id="CHEBI:15378"/>
        <dbReference type="ChEBI" id="CHEBI:57918"/>
        <dbReference type="ChEBI" id="CHEBI:58115"/>
        <dbReference type="ChEBI" id="CHEBI:60487"/>
        <dbReference type="ChEBI" id="CHEBI:60493"/>
        <dbReference type="EC" id="2.7.8.26"/>
    </reaction>
</comment>
<evidence type="ECO:0000256" key="19">
    <source>
        <dbReference type="HAMAP-Rule" id="MF_00719"/>
    </source>
</evidence>
<dbReference type="UniPathway" id="UPA00148">
    <property type="reaction ID" value="UER00238"/>
</dbReference>
<keyword evidence="10 19" id="KW-0812">Transmembrane</keyword>
<reference evidence="20 21" key="1">
    <citation type="journal article" date="2015" name="Infect. Genet. Evol.">
        <title>Genomic sequences of six botulinum neurotoxin-producing strains representing three clostridial species illustrate the mobility and diversity of botulinum neurotoxin genes.</title>
        <authorList>
            <person name="Smith T.J."/>
            <person name="Hill K.K."/>
            <person name="Xie G."/>
            <person name="Foley B.T."/>
            <person name="Williamson C.H."/>
            <person name="Foster J.T."/>
            <person name="Johnson S.L."/>
            <person name="Chertkov O."/>
            <person name="Teshima H."/>
            <person name="Gibbons H.S."/>
            <person name="Johnsky L.A."/>
            <person name="Karavis M.A."/>
            <person name="Smith L.A."/>
        </authorList>
    </citation>
    <scope>NUCLEOTIDE SEQUENCE [LARGE SCALE GENOMIC DNA]</scope>
    <source>
        <strain evidence="20">Sullivan</strain>
    </source>
</reference>
<dbReference type="RefSeq" id="WP_039311008.1">
    <property type="nucleotide sequence ID" value="NZ_CP006905.1"/>
</dbReference>
<evidence type="ECO:0000256" key="18">
    <source>
        <dbReference type="ARBA" id="ARBA00049504"/>
    </source>
</evidence>
<dbReference type="Proteomes" id="UP000030635">
    <property type="component" value="Chromosome"/>
</dbReference>
<feature type="transmembrane region" description="Helical" evidence="19">
    <location>
        <begin position="67"/>
        <end position="89"/>
    </location>
</feature>
<comment type="function">
    <text evidence="14 19">Joins adenosylcobinamide-GDP and alpha-ribazole to generate adenosylcobalamin (Ado-cobalamin). Also synthesizes adenosylcobalamin 5'-phosphate from adenosylcobinamide-GDP and alpha-ribazole 5'-phosphate.</text>
</comment>
<feature type="transmembrane region" description="Helical" evidence="19">
    <location>
        <begin position="139"/>
        <end position="158"/>
    </location>
</feature>
<evidence type="ECO:0000256" key="3">
    <source>
        <dbReference type="ARBA" id="ARBA00004663"/>
    </source>
</evidence>
<dbReference type="OrthoDB" id="9794626at2"/>
<sequence length="251" mass="27641">MKSLYNAVNMAIGMFSIIPPFKKVWCEKSAKHIMKMFPIIGFIIGLIWYGVSVLLEKFNVPIMISSAILLSVPFIITGFLHLDGFMDMCDALLSRRPKEEKIRILKDSTVGAFSVISLVLVFFIEFSAINSILQEGKNTAFLILIPVISRSLVAYFLITKKSIKESYFGKLYKEGTGIVDKIILIGIYVIALIAGFFINHVLGISISLAMAIVAIILVKKAEKELGGVNGDVSGYIVTLSELTALIILAII</sequence>
<name>A0A0A7FV78_9CLOT</name>
<keyword evidence="7 19" id="KW-1003">Cell membrane</keyword>
<dbReference type="HOGENOM" id="CLU_057426_1_2_9"/>
<proteinExistence type="inferred from homology"/>
<dbReference type="Pfam" id="PF02654">
    <property type="entry name" value="CobS"/>
    <property type="match status" value="1"/>
</dbReference>
<dbReference type="KEGG" id="cbv:U729_244"/>
<dbReference type="PANTHER" id="PTHR34148:SF1">
    <property type="entry name" value="ADENOSYLCOBINAMIDE-GDP RIBAZOLETRANSFERASE"/>
    <property type="match status" value="1"/>
</dbReference>
<evidence type="ECO:0000256" key="14">
    <source>
        <dbReference type="ARBA" id="ARBA00025228"/>
    </source>
</evidence>
<evidence type="ECO:0000256" key="2">
    <source>
        <dbReference type="ARBA" id="ARBA00004651"/>
    </source>
</evidence>
<evidence type="ECO:0000256" key="4">
    <source>
        <dbReference type="ARBA" id="ARBA00010561"/>
    </source>
</evidence>
<dbReference type="GO" id="GO:0009236">
    <property type="term" value="P:cobalamin biosynthetic process"/>
    <property type="evidence" value="ECO:0007669"/>
    <property type="project" value="UniProtKB-UniRule"/>
</dbReference>
<evidence type="ECO:0000313" key="20">
    <source>
        <dbReference type="EMBL" id="AIY82726.1"/>
    </source>
</evidence>
<dbReference type="GO" id="GO:0008818">
    <property type="term" value="F:cobalamin 5'-phosphate synthase activity"/>
    <property type="evidence" value="ECO:0007669"/>
    <property type="project" value="UniProtKB-UniRule"/>
</dbReference>
<evidence type="ECO:0000256" key="5">
    <source>
        <dbReference type="ARBA" id="ARBA00013200"/>
    </source>
</evidence>
<evidence type="ECO:0000256" key="12">
    <source>
        <dbReference type="ARBA" id="ARBA00022989"/>
    </source>
</evidence>
<dbReference type="HAMAP" id="MF_00719">
    <property type="entry name" value="CobS"/>
    <property type="match status" value="1"/>
</dbReference>
<organism evidence="20 21">
    <name type="scientific">Clostridium baratii str. Sullivan</name>
    <dbReference type="NCBI Taxonomy" id="1415775"/>
    <lineage>
        <taxon>Bacteria</taxon>
        <taxon>Bacillati</taxon>
        <taxon>Bacillota</taxon>
        <taxon>Clostridia</taxon>
        <taxon>Eubacteriales</taxon>
        <taxon>Clostridiaceae</taxon>
        <taxon>Clostridium</taxon>
    </lineage>
</organism>
<evidence type="ECO:0000313" key="21">
    <source>
        <dbReference type="Proteomes" id="UP000030635"/>
    </source>
</evidence>
<dbReference type="eggNOG" id="COG0368">
    <property type="taxonomic scope" value="Bacteria"/>
</dbReference>
<keyword evidence="9 19" id="KW-0808">Transferase</keyword>
<feature type="transmembrane region" description="Helical" evidence="19">
    <location>
        <begin position="232"/>
        <end position="250"/>
    </location>
</feature>